<sequence>MGWAWVTVLGTDLEACQSRFECVLAWIQGLRDTNYNFGRESGVKDRFDPKFRKKKKSGKPSFLPTIPVVSSYRSKVAGEKELLEKKKISKNLSRRLVHHRWDAAVVCWLAAGMRASPASFLVALAAAASAGVLAAPPLSSREELVGAAPGTSVRAADSPSRLLA</sequence>
<comment type="caution">
    <text evidence="1">The sequence shown here is derived from an EMBL/GenBank/DDBJ whole genome shotgun (WGS) entry which is preliminary data.</text>
</comment>
<proteinExistence type="predicted"/>
<dbReference type="EMBL" id="JBBNAG010000011">
    <property type="protein sequence ID" value="KAK9094037.1"/>
    <property type="molecule type" value="Genomic_DNA"/>
</dbReference>
<dbReference type="Proteomes" id="UP001419268">
    <property type="component" value="Unassembled WGS sequence"/>
</dbReference>
<dbReference type="AlphaFoldDB" id="A0AAP0ENL4"/>
<name>A0AAP0ENL4_9MAGN</name>
<organism evidence="1 2">
    <name type="scientific">Stephania cephalantha</name>
    <dbReference type="NCBI Taxonomy" id="152367"/>
    <lineage>
        <taxon>Eukaryota</taxon>
        <taxon>Viridiplantae</taxon>
        <taxon>Streptophyta</taxon>
        <taxon>Embryophyta</taxon>
        <taxon>Tracheophyta</taxon>
        <taxon>Spermatophyta</taxon>
        <taxon>Magnoliopsida</taxon>
        <taxon>Ranunculales</taxon>
        <taxon>Menispermaceae</taxon>
        <taxon>Menispermoideae</taxon>
        <taxon>Cissampelideae</taxon>
        <taxon>Stephania</taxon>
    </lineage>
</organism>
<evidence type="ECO:0000313" key="2">
    <source>
        <dbReference type="Proteomes" id="UP001419268"/>
    </source>
</evidence>
<protein>
    <submittedName>
        <fullName evidence="1">Uncharacterized protein</fullName>
    </submittedName>
</protein>
<reference evidence="1 2" key="1">
    <citation type="submission" date="2024-01" db="EMBL/GenBank/DDBJ databases">
        <title>Genome assemblies of Stephania.</title>
        <authorList>
            <person name="Yang L."/>
        </authorList>
    </citation>
    <scope>NUCLEOTIDE SEQUENCE [LARGE SCALE GENOMIC DNA]</scope>
    <source>
        <strain evidence="1">JXDWG</strain>
        <tissue evidence="1">Leaf</tissue>
    </source>
</reference>
<evidence type="ECO:0000313" key="1">
    <source>
        <dbReference type="EMBL" id="KAK9094037.1"/>
    </source>
</evidence>
<keyword evidence="2" id="KW-1185">Reference proteome</keyword>
<accession>A0AAP0ENL4</accession>
<gene>
    <name evidence="1" type="ORF">Scep_025506</name>
</gene>